<feature type="non-terminal residue" evidence="1">
    <location>
        <position position="68"/>
    </location>
</feature>
<keyword evidence="1" id="KW-0489">Methyltransferase</keyword>
<organism evidence="1 2">
    <name type="scientific">Clavibacter nebraskensis</name>
    <dbReference type="NCBI Taxonomy" id="31963"/>
    <lineage>
        <taxon>Bacteria</taxon>
        <taxon>Bacillati</taxon>
        <taxon>Actinomycetota</taxon>
        <taxon>Actinomycetes</taxon>
        <taxon>Micrococcales</taxon>
        <taxon>Microbacteriaceae</taxon>
        <taxon>Clavibacter</taxon>
    </lineage>
</organism>
<name>A0A399NND1_9MICO</name>
<gene>
    <name evidence="1" type="ORF">DZF97_18435</name>
</gene>
<dbReference type="Proteomes" id="UP000265361">
    <property type="component" value="Unassembled WGS sequence"/>
</dbReference>
<dbReference type="Gene3D" id="3.40.50.150">
    <property type="entry name" value="Vaccinia Virus protein VP39"/>
    <property type="match status" value="1"/>
</dbReference>
<dbReference type="GO" id="GO:0032259">
    <property type="term" value="P:methylation"/>
    <property type="evidence" value="ECO:0007669"/>
    <property type="project" value="UniProtKB-KW"/>
</dbReference>
<protein>
    <submittedName>
        <fullName evidence="1">Class I SAM-dependent methyltransferase</fullName>
    </submittedName>
</protein>
<keyword evidence="1" id="KW-0808">Transferase</keyword>
<dbReference type="InterPro" id="IPR029063">
    <property type="entry name" value="SAM-dependent_MTases_sf"/>
</dbReference>
<dbReference type="SUPFAM" id="SSF53335">
    <property type="entry name" value="S-adenosyl-L-methionine-dependent methyltransferases"/>
    <property type="match status" value="1"/>
</dbReference>
<dbReference type="EMBL" id="QWED01001242">
    <property type="protein sequence ID" value="RII95670.1"/>
    <property type="molecule type" value="Genomic_DNA"/>
</dbReference>
<comment type="caution">
    <text evidence="1">The sequence shown here is derived from an EMBL/GenBank/DDBJ whole genome shotgun (WGS) entry which is preliminary data.</text>
</comment>
<evidence type="ECO:0000313" key="2">
    <source>
        <dbReference type="Proteomes" id="UP000265361"/>
    </source>
</evidence>
<evidence type="ECO:0000313" key="1">
    <source>
        <dbReference type="EMBL" id="RII95670.1"/>
    </source>
</evidence>
<dbReference type="GO" id="GO:0008168">
    <property type="term" value="F:methyltransferase activity"/>
    <property type="evidence" value="ECO:0007669"/>
    <property type="project" value="UniProtKB-KW"/>
</dbReference>
<accession>A0A399NND1</accession>
<reference evidence="1 2" key="1">
    <citation type="submission" date="2018-08" db="EMBL/GenBank/DDBJ databases">
        <title>Genome Sequence of Clavibacter michiganensis Subspecies type strains, and the Atypical Peach-Colored Strains Isolated from Tomato.</title>
        <authorList>
            <person name="Osdaghi E."/>
            <person name="Portier P."/>
            <person name="Briand M."/>
            <person name="Jacques M.-A."/>
        </authorList>
    </citation>
    <scope>NUCLEOTIDE SEQUENCE [LARGE SCALE GENOMIC DNA]</scope>
    <source>
        <strain evidence="1 2">CFBP 7577</strain>
    </source>
</reference>
<dbReference type="AlphaFoldDB" id="A0A399NND1"/>
<proteinExistence type="predicted"/>
<sequence>MTPDVPDLASSFGAVSEPYDRVRLVYPEEAVTWMLPAGAHRVVDVGAGTGKLTGALAARGLRVTAVEP</sequence>